<dbReference type="Proteomes" id="UP000054217">
    <property type="component" value="Unassembled WGS sequence"/>
</dbReference>
<evidence type="ECO:0000313" key="2">
    <source>
        <dbReference type="Proteomes" id="UP000054217"/>
    </source>
</evidence>
<gene>
    <name evidence="1" type="ORF">M404DRAFT_755117</name>
</gene>
<reference evidence="2" key="2">
    <citation type="submission" date="2015-01" db="EMBL/GenBank/DDBJ databases">
        <title>Evolutionary Origins and Diversification of the Mycorrhizal Mutualists.</title>
        <authorList>
            <consortium name="DOE Joint Genome Institute"/>
            <consortium name="Mycorrhizal Genomics Consortium"/>
            <person name="Kohler A."/>
            <person name="Kuo A."/>
            <person name="Nagy L.G."/>
            <person name="Floudas D."/>
            <person name="Copeland A."/>
            <person name="Barry K.W."/>
            <person name="Cichocki N."/>
            <person name="Veneault-Fourrey C."/>
            <person name="LaButti K."/>
            <person name="Lindquist E.A."/>
            <person name="Lipzen A."/>
            <person name="Lundell T."/>
            <person name="Morin E."/>
            <person name="Murat C."/>
            <person name="Riley R."/>
            <person name="Ohm R."/>
            <person name="Sun H."/>
            <person name="Tunlid A."/>
            <person name="Henrissat B."/>
            <person name="Grigoriev I.V."/>
            <person name="Hibbett D.S."/>
            <person name="Martin F."/>
        </authorList>
    </citation>
    <scope>NUCLEOTIDE SEQUENCE [LARGE SCALE GENOMIC DNA]</scope>
    <source>
        <strain evidence="2">Marx 270</strain>
    </source>
</reference>
<name>A0A0C3NZS3_PISTI</name>
<dbReference type="AlphaFoldDB" id="A0A0C3NZS3"/>
<dbReference type="HOGENOM" id="CLU_2776975_0_0_1"/>
<sequence length="69" mass="8268">MDKSRCTIPHDGTVFTASHEHVIQLRRSSIRLSLAHFRERGCNRLVYKHQRTEIPQNVVYERLRIPVWE</sequence>
<reference evidence="1 2" key="1">
    <citation type="submission" date="2014-04" db="EMBL/GenBank/DDBJ databases">
        <authorList>
            <consortium name="DOE Joint Genome Institute"/>
            <person name="Kuo A."/>
            <person name="Kohler A."/>
            <person name="Costa M.D."/>
            <person name="Nagy L.G."/>
            <person name="Floudas D."/>
            <person name="Copeland A."/>
            <person name="Barry K.W."/>
            <person name="Cichocki N."/>
            <person name="Veneault-Fourrey C."/>
            <person name="LaButti K."/>
            <person name="Lindquist E.A."/>
            <person name="Lipzen A."/>
            <person name="Lundell T."/>
            <person name="Morin E."/>
            <person name="Murat C."/>
            <person name="Sun H."/>
            <person name="Tunlid A."/>
            <person name="Henrissat B."/>
            <person name="Grigoriev I.V."/>
            <person name="Hibbett D.S."/>
            <person name="Martin F."/>
            <person name="Nordberg H.P."/>
            <person name="Cantor M.N."/>
            <person name="Hua S.X."/>
        </authorList>
    </citation>
    <scope>NUCLEOTIDE SEQUENCE [LARGE SCALE GENOMIC DNA]</scope>
    <source>
        <strain evidence="1 2">Marx 270</strain>
    </source>
</reference>
<proteinExistence type="predicted"/>
<organism evidence="1 2">
    <name type="scientific">Pisolithus tinctorius Marx 270</name>
    <dbReference type="NCBI Taxonomy" id="870435"/>
    <lineage>
        <taxon>Eukaryota</taxon>
        <taxon>Fungi</taxon>
        <taxon>Dikarya</taxon>
        <taxon>Basidiomycota</taxon>
        <taxon>Agaricomycotina</taxon>
        <taxon>Agaricomycetes</taxon>
        <taxon>Agaricomycetidae</taxon>
        <taxon>Boletales</taxon>
        <taxon>Sclerodermatineae</taxon>
        <taxon>Pisolithaceae</taxon>
        <taxon>Pisolithus</taxon>
    </lineage>
</organism>
<dbReference type="InParanoid" id="A0A0C3NZS3"/>
<protein>
    <submittedName>
        <fullName evidence="1">Uncharacterized protein</fullName>
    </submittedName>
</protein>
<keyword evidence="2" id="KW-1185">Reference proteome</keyword>
<dbReference type="EMBL" id="KN831994">
    <property type="protein sequence ID" value="KIO00624.1"/>
    <property type="molecule type" value="Genomic_DNA"/>
</dbReference>
<evidence type="ECO:0000313" key="1">
    <source>
        <dbReference type="EMBL" id="KIO00624.1"/>
    </source>
</evidence>
<accession>A0A0C3NZS3</accession>